<sequence length="239" mass="26831">MRKGFIVALVVVTVAFIFFIMIARRAEEGLVVSPPLLDEEQIEEIKAEAVKEVAREIEVFPPVEEIQYERRGFSEWKHTLEHSPSSLERMEAIRALHAFGPAAVPVLIEKVERGEDRWTRKWAISSLGEIGPMAKDAVPVLMKVLREEESVLLREEELVLLRETAATSLGKIGPMAADAVPLLIETLKEDEWRMRLAAAGALGGIGPLAQDAIPALRELRNDENELVRFHSRGSLERIR</sequence>
<dbReference type="InterPro" id="IPR016024">
    <property type="entry name" value="ARM-type_fold"/>
</dbReference>
<dbReference type="PANTHER" id="PTHR12697">
    <property type="entry name" value="PBS LYASE HEAT-LIKE PROTEIN"/>
    <property type="match status" value="1"/>
</dbReference>
<dbReference type="PROSITE" id="PS50077">
    <property type="entry name" value="HEAT_REPEAT"/>
    <property type="match status" value="1"/>
</dbReference>
<dbReference type="GO" id="GO:0016491">
    <property type="term" value="F:oxidoreductase activity"/>
    <property type="evidence" value="ECO:0007669"/>
    <property type="project" value="TreeGrafter"/>
</dbReference>
<dbReference type="Pfam" id="PF13646">
    <property type="entry name" value="HEAT_2"/>
    <property type="match status" value="2"/>
</dbReference>
<dbReference type="EMBL" id="NDHY01000016">
    <property type="protein sequence ID" value="RIH99626.1"/>
    <property type="molecule type" value="Genomic_DNA"/>
</dbReference>
<dbReference type="SMART" id="SM00567">
    <property type="entry name" value="EZ_HEAT"/>
    <property type="match status" value="4"/>
</dbReference>
<evidence type="ECO:0000256" key="1">
    <source>
        <dbReference type="ARBA" id="ARBA00045876"/>
    </source>
</evidence>
<dbReference type="PANTHER" id="PTHR12697:SF5">
    <property type="entry name" value="DEOXYHYPUSINE HYDROXYLASE"/>
    <property type="match status" value="1"/>
</dbReference>
<proteinExistence type="predicted"/>
<name>A0A399FUP4_UNCN2</name>
<dbReference type="AlphaFoldDB" id="A0A399FUP4"/>
<reference evidence="2 3" key="1">
    <citation type="submission" date="2018-08" db="EMBL/GenBank/DDBJ databases">
        <title>Draft genome of candidate division NPL-UPA2 bacterium Unc8 that adapted to ultra-basic serpentinizing groundwater.</title>
        <authorList>
            <person name="Ishii S."/>
            <person name="Suzuki S."/>
            <person name="Nealson K.H."/>
        </authorList>
    </citation>
    <scope>NUCLEOTIDE SEQUENCE [LARGE SCALE GENOMIC DNA]</scope>
    <source>
        <strain evidence="2">Unc8</strain>
    </source>
</reference>
<evidence type="ECO:0000313" key="2">
    <source>
        <dbReference type="EMBL" id="RIH99626.1"/>
    </source>
</evidence>
<dbReference type="InterPro" id="IPR004155">
    <property type="entry name" value="PBS_lyase_HEAT"/>
</dbReference>
<dbReference type="InterPro" id="IPR011989">
    <property type="entry name" value="ARM-like"/>
</dbReference>
<comment type="caution">
    <text evidence="2">The sequence shown here is derived from an EMBL/GenBank/DDBJ whole genome shotgun (WGS) entry which is preliminary data.</text>
</comment>
<protein>
    <submittedName>
        <fullName evidence="2">HEAT repeat domain-containing protein</fullName>
    </submittedName>
</protein>
<comment type="function">
    <text evidence="1">Catalyzes the hydroxylation of the N(6)-(4-aminobutyl)-L-lysine intermediate produced by deoxyhypusine synthase/DHPS on a critical lysine of the eukaryotic translation initiation factor 5A/eIF-5A. This is the second step of the post-translational modification of that lysine into an unusual amino acid residue named hypusine. Hypusination is unique to mature eIF-5A factor and is essential for its function.</text>
</comment>
<dbReference type="InterPro" id="IPR021133">
    <property type="entry name" value="HEAT_type_2"/>
</dbReference>
<accession>A0A399FUP4</accession>
<gene>
    <name evidence="2" type="ORF">B9J77_04940</name>
</gene>
<dbReference type="Gene3D" id="1.25.10.10">
    <property type="entry name" value="Leucine-rich Repeat Variant"/>
    <property type="match status" value="1"/>
</dbReference>
<organism evidence="2 3">
    <name type="scientific">candidate division NPL-UPA2 bacterium Unc8</name>
    <dbReference type="NCBI Taxonomy" id="1980939"/>
    <lineage>
        <taxon>Bacteria</taxon>
    </lineage>
</organism>
<dbReference type="SUPFAM" id="SSF48371">
    <property type="entry name" value="ARM repeat"/>
    <property type="match status" value="1"/>
</dbReference>
<dbReference type="Proteomes" id="UP000266287">
    <property type="component" value="Unassembled WGS sequence"/>
</dbReference>
<evidence type="ECO:0000313" key="3">
    <source>
        <dbReference type="Proteomes" id="UP000266287"/>
    </source>
</evidence>